<reference evidence="1 2" key="1">
    <citation type="submission" date="2017-04" db="EMBL/GenBank/DDBJ databases">
        <title>Whole genome sequence of Bdellovibrio bacteriovorus strain SSB218315.</title>
        <authorList>
            <person name="Oyedara O."/>
            <person name="Rodriguez-Perez M.A."/>
        </authorList>
    </citation>
    <scope>NUCLEOTIDE SEQUENCE [LARGE SCALE GENOMIC DNA]</scope>
    <source>
        <strain evidence="1 2">SSB218315</strain>
    </source>
</reference>
<dbReference type="RefSeq" id="WP_088566176.1">
    <property type="nucleotide sequence ID" value="NZ_CP020946.1"/>
</dbReference>
<organism evidence="1 2">
    <name type="scientific">Bdellovibrio bacteriovorus</name>
    <dbReference type="NCBI Taxonomy" id="959"/>
    <lineage>
        <taxon>Bacteria</taxon>
        <taxon>Pseudomonadati</taxon>
        <taxon>Bdellovibrionota</taxon>
        <taxon>Bdellovibrionia</taxon>
        <taxon>Bdellovibrionales</taxon>
        <taxon>Pseudobdellovibrionaceae</taxon>
        <taxon>Bdellovibrio</taxon>
    </lineage>
</organism>
<protein>
    <submittedName>
        <fullName evidence="1">Uncharacterized protein</fullName>
    </submittedName>
</protein>
<proteinExistence type="predicted"/>
<accession>A0A1Z3NB72</accession>
<evidence type="ECO:0000313" key="2">
    <source>
        <dbReference type="Proteomes" id="UP000197003"/>
    </source>
</evidence>
<dbReference type="AlphaFoldDB" id="A0A1Z3NB72"/>
<gene>
    <name evidence="1" type="ORF">B9G79_14720</name>
</gene>
<evidence type="ECO:0000313" key="1">
    <source>
        <dbReference type="EMBL" id="ASD64728.1"/>
    </source>
</evidence>
<dbReference type="EMBL" id="CP020946">
    <property type="protein sequence ID" value="ASD64728.1"/>
    <property type="molecule type" value="Genomic_DNA"/>
</dbReference>
<sequence>MKFKNLTVLILSGVVFVLAGEAFACRASRDMKHNFAINFESNPPIRIYGDGEGSTILPQMIDKCTESAGSFLMLSKGVYMPSDVSDVADISLDGDLPDENICKIENSIFSKPMDHNQKKSLVKRQHKFLQQCAFVTVAEVNGRPLRYKSDQQYCKTIPQGASMVQMEGEYCFLTINPSYNLSITMGLKPECATQEKMKELGLEFGDIEAALNSYVAGDDSGLSPDVTAIGSSRYRFTLQAPANMMELSEDVGMEAPRFPTTYNAEFNMGDLQFRQAGEERVDLNMYLSVDNRQPLFCNQAGLCTAPSAYNIPVAAEVEVFKVGSQKSVFIDGWTSGGTIQGNWQGLMRFPQQSIDGLNFVKGERYKVVVTMIDPFEDFYIYLNRAEQFLIDLKAANGVAGLDQIQSIQPLSDLLGLPRLTGLPHISSGDLNSDLDMSLSYFKKLGSTRLWPTYYERLCDPSHGQCYLSGKQKFWNRFSAEFTVGEKGDGGNFDLNDIRVIKESPQGVVMNKQVKTLPRYRCEP</sequence>
<dbReference type="Proteomes" id="UP000197003">
    <property type="component" value="Chromosome"/>
</dbReference>
<name>A0A1Z3NB72_BDEBC</name>
<dbReference type="OrthoDB" id="5288726at2"/>